<keyword evidence="2" id="KW-1185">Reference proteome</keyword>
<reference evidence="1" key="1">
    <citation type="submission" date="2024-03" db="EMBL/GenBank/DDBJ databases">
        <title>Novel Streptomyces species of biotechnological and ecological value are a feature of Machair soil.</title>
        <authorList>
            <person name="Prole J.R."/>
            <person name="Goodfellow M."/>
            <person name="Allenby N."/>
            <person name="Ward A.C."/>
        </authorList>
    </citation>
    <scope>NUCLEOTIDE SEQUENCE</scope>
    <source>
        <strain evidence="1">MS1.AVA.4</strain>
    </source>
</reference>
<dbReference type="EMBL" id="JBBKAI010000002">
    <property type="protein sequence ID" value="MEJ8655769.1"/>
    <property type="molecule type" value="Genomic_DNA"/>
</dbReference>
<comment type="caution">
    <text evidence="1">The sequence shown here is derived from an EMBL/GenBank/DDBJ whole genome shotgun (WGS) entry which is preliminary data.</text>
</comment>
<protein>
    <submittedName>
        <fullName evidence="1">DUF397 domain-containing protein</fullName>
    </submittedName>
</protein>
<name>A0ACC6QBZ8_9ACTN</name>
<accession>A0ACC6QBZ8</accession>
<evidence type="ECO:0000313" key="1">
    <source>
        <dbReference type="EMBL" id="MEJ8655769.1"/>
    </source>
</evidence>
<sequence length="72" mass="7894">MSAHDAHVRPRLRTPWQRSSRSVGMNNCVETARCADGALAVRDSKNTHLRFLVFSPAAWTGFVRGLREGAGG</sequence>
<organism evidence="1 2">
    <name type="scientific">Streptomyces pratisoli</name>
    <dbReference type="NCBI Taxonomy" id="3139917"/>
    <lineage>
        <taxon>Bacteria</taxon>
        <taxon>Bacillati</taxon>
        <taxon>Actinomycetota</taxon>
        <taxon>Actinomycetes</taxon>
        <taxon>Kitasatosporales</taxon>
        <taxon>Streptomycetaceae</taxon>
        <taxon>Streptomyces</taxon>
    </lineage>
</organism>
<evidence type="ECO:0000313" key="2">
    <source>
        <dbReference type="Proteomes" id="UP001375539"/>
    </source>
</evidence>
<proteinExistence type="predicted"/>
<gene>
    <name evidence="1" type="ORF">WKI58_04365</name>
</gene>
<dbReference type="Proteomes" id="UP001375539">
    <property type="component" value="Unassembled WGS sequence"/>
</dbReference>